<dbReference type="EMBL" id="LANI01000005">
    <property type="protein sequence ID" value="KKJ77125.1"/>
    <property type="molecule type" value="Genomic_DNA"/>
</dbReference>
<accession>A0A0M2RAV6</accession>
<dbReference type="PATRIC" id="fig|1549748.8.peg.3733"/>
<feature type="domain" description="Thioredoxin" evidence="1">
    <location>
        <begin position="8"/>
        <end position="159"/>
    </location>
</feature>
<dbReference type="OrthoDB" id="9809746at2"/>
<reference evidence="2 3" key="1">
    <citation type="submission" date="2015-03" db="EMBL/GenBank/DDBJ databases">
        <title>Genome sequence of Kiloniella sp. P1-1, isolated from the gut microflora of Pacific white shrimp, Penaeus vannamei.</title>
        <authorList>
            <person name="Shao Z."/>
            <person name="Wang L."/>
            <person name="Li X."/>
        </authorList>
    </citation>
    <scope>NUCLEOTIDE SEQUENCE [LARGE SCALE GENOMIC DNA]</scope>
    <source>
        <strain evidence="2 3">P1-1</strain>
    </source>
</reference>
<dbReference type="STRING" id="1549748.WH95_08600"/>
<dbReference type="RefSeq" id="WP_046505677.1">
    <property type="nucleotide sequence ID" value="NZ_LANI01000005.1"/>
</dbReference>
<dbReference type="InterPro" id="IPR013766">
    <property type="entry name" value="Thioredoxin_domain"/>
</dbReference>
<protein>
    <submittedName>
        <fullName evidence="2">Alkyl hydroperoxide reductase</fullName>
    </submittedName>
</protein>
<evidence type="ECO:0000259" key="1">
    <source>
        <dbReference type="PROSITE" id="PS51352"/>
    </source>
</evidence>
<dbReference type="Gene3D" id="3.40.30.10">
    <property type="entry name" value="Glutaredoxin"/>
    <property type="match status" value="1"/>
</dbReference>
<dbReference type="Proteomes" id="UP000034491">
    <property type="component" value="Unassembled WGS sequence"/>
</dbReference>
<dbReference type="InterPro" id="IPR036249">
    <property type="entry name" value="Thioredoxin-like_sf"/>
</dbReference>
<sequence>MLIKTPICDFGWPAPDFKLPDLDGQFISLDDVRGPNGTLIAFICNHCPYVKAIIGDLVTDVKKLQDAGIGVAMIMSNDYRNYPDDSPKNMKKFSRDNNFNFPYLLDENQDIARAYDAVCTPDFFGFDAKDGLQYRGRLNASTAQIVPNARPELLEAMLGVAEHGKGPVEQIPSMGCSIKWR</sequence>
<dbReference type="Pfam" id="PF00578">
    <property type="entry name" value="AhpC-TSA"/>
    <property type="match status" value="1"/>
</dbReference>
<dbReference type="InterPro" id="IPR047262">
    <property type="entry name" value="PRX-like1"/>
</dbReference>
<dbReference type="InterPro" id="IPR000866">
    <property type="entry name" value="AhpC/TSA"/>
</dbReference>
<dbReference type="PROSITE" id="PS51352">
    <property type="entry name" value="THIOREDOXIN_2"/>
    <property type="match status" value="1"/>
</dbReference>
<dbReference type="CDD" id="cd02969">
    <property type="entry name" value="PRX_like1"/>
    <property type="match status" value="1"/>
</dbReference>
<name>A0A0M2RAV6_9PROT</name>
<proteinExistence type="predicted"/>
<dbReference type="PANTHER" id="PTHR43640">
    <property type="entry name" value="OS07G0260300 PROTEIN"/>
    <property type="match status" value="1"/>
</dbReference>
<gene>
    <name evidence="2" type="ORF">WH95_08600</name>
</gene>
<dbReference type="AlphaFoldDB" id="A0A0M2RAV6"/>
<organism evidence="2 3">
    <name type="scientific">Kiloniella litopenaei</name>
    <dbReference type="NCBI Taxonomy" id="1549748"/>
    <lineage>
        <taxon>Bacteria</taxon>
        <taxon>Pseudomonadati</taxon>
        <taxon>Pseudomonadota</taxon>
        <taxon>Alphaproteobacteria</taxon>
        <taxon>Rhodospirillales</taxon>
        <taxon>Kiloniellaceae</taxon>
        <taxon>Kiloniella</taxon>
    </lineage>
</organism>
<evidence type="ECO:0000313" key="2">
    <source>
        <dbReference type="EMBL" id="KKJ77125.1"/>
    </source>
</evidence>
<comment type="caution">
    <text evidence="2">The sequence shown here is derived from an EMBL/GenBank/DDBJ whole genome shotgun (WGS) entry which is preliminary data.</text>
</comment>
<evidence type="ECO:0000313" key="3">
    <source>
        <dbReference type="Proteomes" id="UP000034491"/>
    </source>
</evidence>
<dbReference type="GO" id="GO:0016491">
    <property type="term" value="F:oxidoreductase activity"/>
    <property type="evidence" value="ECO:0007669"/>
    <property type="project" value="InterPro"/>
</dbReference>
<keyword evidence="3" id="KW-1185">Reference proteome</keyword>
<dbReference type="PANTHER" id="PTHR43640:SF1">
    <property type="entry name" value="THIOREDOXIN-DEPENDENT PEROXIREDOXIN"/>
    <property type="match status" value="1"/>
</dbReference>
<dbReference type="GO" id="GO:0016209">
    <property type="term" value="F:antioxidant activity"/>
    <property type="evidence" value="ECO:0007669"/>
    <property type="project" value="InterPro"/>
</dbReference>
<dbReference type="SUPFAM" id="SSF52833">
    <property type="entry name" value="Thioredoxin-like"/>
    <property type="match status" value="1"/>
</dbReference>